<reference evidence="2 3" key="1">
    <citation type="submission" date="2011-04" db="EMBL/GenBank/DDBJ databases">
        <title>The Genome Sequence of Clostridium citroniae WAL-19142.</title>
        <authorList>
            <consortium name="The Broad Institute Genome Sequencing Platform"/>
            <person name="Earl A."/>
            <person name="Ward D."/>
            <person name="Feldgarden M."/>
            <person name="Gevers D."/>
            <person name="Warren Y.A."/>
            <person name="Tyrrell K.L."/>
            <person name="Citron D.M."/>
            <person name="Goldstein E.J."/>
            <person name="Daigneault M."/>
            <person name="Allen-Vercoe E."/>
            <person name="Young S.K."/>
            <person name="Zeng Q."/>
            <person name="Gargeya S."/>
            <person name="Fitzgerald M."/>
            <person name="Haas B."/>
            <person name="Abouelleil A."/>
            <person name="Alvarado L."/>
            <person name="Arachchi H.M."/>
            <person name="Berlin A."/>
            <person name="Brown A."/>
            <person name="Chapman S.B."/>
            <person name="Chen Z."/>
            <person name="Dunbar C."/>
            <person name="Freedman E."/>
            <person name="Gearin G."/>
            <person name="Gellesch M."/>
            <person name="Goldberg J."/>
            <person name="Griggs A."/>
            <person name="Gujja S."/>
            <person name="Heilman E.R."/>
            <person name="Heiman D."/>
            <person name="Howarth C."/>
            <person name="Larson L."/>
            <person name="Lui A."/>
            <person name="MacDonald P.J."/>
            <person name="Mehta T."/>
            <person name="Montmayeur A."/>
            <person name="Murphy C."/>
            <person name="Neiman D."/>
            <person name="Pearson M."/>
            <person name="Priest M."/>
            <person name="Roberts A."/>
            <person name="Saif S."/>
            <person name="Shea T."/>
            <person name="Shenoy N."/>
            <person name="Sisk P."/>
            <person name="Stolte C."/>
            <person name="Sykes S."/>
            <person name="White J."/>
            <person name="Yandava C."/>
            <person name="Wortman J."/>
            <person name="Nusbaum C."/>
            <person name="Birren B."/>
        </authorList>
    </citation>
    <scope>NUCLEOTIDE SEQUENCE [LARGE SCALE GENOMIC DNA]</scope>
    <source>
        <strain evidence="2 3">WAL-19142</strain>
    </source>
</reference>
<organism evidence="2 3">
    <name type="scientific">[Clostridium] citroniae WAL-19142</name>
    <dbReference type="NCBI Taxonomy" id="742734"/>
    <lineage>
        <taxon>Bacteria</taxon>
        <taxon>Bacillati</taxon>
        <taxon>Bacillota</taxon>
        <taxon>Clostridia</taxon>
        <taxon>Lachnospirales</taxon>
        <taxon>Lachnospiraceae</taxon>
        <taxon>Enterocloster</taxon>
    </lineage>
</organism>
<protein>
    <recommendedName>
        <fullName evidence="4">Lipocalin-like domain-containing protein</fullName>
    </recommendedName>
</protein>
<dbReference type="PROSITE" id="PS51257">
    <property type="entry name" value="PROKAR_LIPOPROTEIN"/>
    <property type="match status" value="1"/>
</dbReference>
<proteinExistence type="predicted"/>
<dbReference type="EMBL" id="ADLK01000061">
    <property type="protein sequence ID" value="KMW10076.1"/>
    <property type="molecule type" value="Genomic_DNA"/>
</dbReference>
<evidence type="ECO:0008006" key="4">
    <source>
        <dbReference type="Google" id="ProtNLM"/>
    </source>
</evidence>
<evidence type="ECO:0000313" key="3">
    <source>
        <dbReference type="Proteomes" id="UP000037392"/>
    </source>
</evidence>
<feature type="signal peptide" evidence="1">
    <location>
        <begin position="1"/>
        <end position="19"/>
    </location>
</feature>
<dbReference type="GeneID" id="93166664"/>
<sequence>MKKYRGFLLALMMCLSMVACEEKGSGEGEASYDGEISIADLEGFWYPVEGIGSTISVLTCIYINGTAENWEEYDQYGNPTGYTGDAYTDGTVLTLTDVPLIGDVEIPIGDADILVTDTGETYWIKSAPDFQEKRDLSAFSGRWYYQGYQDSEYATILILNKDGTYIRSDAEEGTYTYQEYDQTVYNGSEGDRGTTVFRQEISLFGGGMDESYYLTSDGQVLVHWSDSVHGDDYYIHEDALGNTQLLTEYLITSKLFLGKTYALQFNRDDTLRCEFLDDGITEARHGTWGLSGNTVTIIWDDGETDEAALSPERVKTLTLSSTGEILKSLF</sequence>
<dbReference type="Proteomes" id="UP000037392">
    <property type="component" value="Unassembled WGS sequence"/>
</dbReference>
<name>A0A0J9BCQ9_9FIRM</name>
<evidence type="ECO:0000256" key="1">
    <source>
        <dbReference type="SAM" id="SignalP"/>
    </source>
</evidence>
<dbReference type="PATRIC" id="fig|742734.4.peg.5987"/>
<keyword evidence="1" id="KW-0732">Signal</keyword>
<accession>A0A0J9BCQ9</accession>
<comment type="caution">
    <text evidence="2">The sequence shown here is derived from an EMBL/GenBank/DDBJ whole genome shotgun (WGS) entry which is preliminary data.</text>
</comment>
<gene>
    <name evidence="2" type="ORF">HMPREF9470_05589</name>
</gene>
<dbReference type="RefSeq" id="WP_048931326.1">
    <property type="nucleotide sequence ID" value="NZ_KQ235889.1"/>
</dbReference>
<feature type="chain" id="PRO_5039132736" description="Lipocalin-like domain-containing protein" evidence="1">
    <location>
        <begin position="20"/>
        <end position="330"/>
    </location>
</feature>
<dbReference type="AlphaFoldDB" id="A0A0J9BCQ9"/>
<evidence type="ECO:0000313" key="2">
    <source>
        <dbReference type="EMBL" id="KMW10076.1"/>
    </source>
</evidence>